<dbReference type="InterPro" id="IPR027443">
    <property type="entry name" value="IPNS-like_sf"/>
</dbReference>
<reference evidence="7" key="2">
    <citation type="submission" date="2023-06" db="EMBL/GenBank/DDBJ databases">
        <authorList>
            <person name="Ma L."/>
            <person name="Liu K.-W."/>
            <person name="Li Z."/>
            <person name="Hsiao Y.-Y."/>
            <person name="Qi Y."/>
            <person name="Fu T."/>
            <person name="Tang G."/>
            <person name="Zhang D."/>
            <person name="Sun W.-H."/>
            <person name="Liu D.-K."/>
            <person name="Li Y."/>
            <person name="Chen G.-Z."/>
            <person name="Liu X.-D."/>
            <person name="Liao X.-Y."/>
            <person name="Jiang Y.-T."/>
            <person name="Yu X."/>
            <person name="Hao Y."/>
            <person name="Huang J."/>
            <person name="Zhao X.-W."/>
            <person name="Ke S."/>
            <person name="Chen Y.-Y."/>
            <person name="Wu W.-L."/>
            <person name="Hsu J.-L."/>
            <person name="Lin Y.-F."/>
            <person name="Huang M.-D."/>
            <person name="Li C.-Y."/>
            <person name="Huang L."/>
            <person name="Wang Z.-W."/>
            <person name="Zhao X."/>
            <person name="Zhong W.-Y."/>
            <person name="Peng D.-H."/>
            <person name="Ahmad S."/>
            <person name="Lan S."/>
            <person name="Zhang J.-S."/>
            <person name="Tsai W.-C."/>
            <person name="Van De Peer Y."/>
            <person name="Liu Z.-J."/>
        </authorList>
    </citation>
    <scope>NUCLEOTIDE SEQUENCE</scope>
    <source>
        <strain evidence="7">CP</strain>
        <tissue evidence="7">Leaves</tissue>
    </source>
</reference>
<sequence length="348" mass="38820">MGAWRPGQLSLQMDHYIQPPSRRPNLNVERANLPIIDMELLNHSNPSRGLVIDNLGEACRRMGCFHVVNHGIRGCVMKGALDAALDFFKQAEEDTMGLMSDNVRMPVRFGESFKSGSEDKVRSWRLFLKHYAHPLDHWVRLWPLKPPHYREKMGNYAVEARSLALKLLPPILESLGLGPSYLKPKIEDGMQVMAVNCYPPCPRPDLVLGIPPHTDYGFLTVLLQGSHGLQLMDPSTGIWTAASSSSLLIHLGDHLELLSNGMYRSVVHRAIVNAEEGRVSISSVHGLGMEEKVMVAEELVGEGNPRRYRESSFGDFLDFLESGDCGEGGGYKDTLRIGIYVKIKPKLP</sequence>
<dbReference type="Gene3D" id="2.60.120.330">
    <property type="entry name" value="B-lactam Antibiotic, Isopenicillin N Synthase, Chain"/>
    <property type="match status" value="1"/>
</dbReference>
<dbReference type="AlphaFoldDB" id="A0AAV9C9D4"/>
<evidence type="ECO:0000256" key="1">
    <source>
        <dbReference type="ARBA" id="ARBA00008056"/>
    </source>
</evidence>
<proteinExistence type="inferred from homology"/>
<dbReference type="Pfam" id="PF03171">
    <property type="entry name" value="2OG-FeII_Oxy"/>
    <property type="match status" value="1"/>
</dbReference>
<dbReference type="GO" id="GO:0046872">
    <property type="term" value="F:metal ion binding"/>
    <property type="evidence" value="ECO:0007669"/>
    <property type="project" value="UniProtKB-KW"/>
</dbReference>
<evidence type="ECO:0000313" key="7">
    <source>
        <dbReference type="EMBL" id="KAK1284943.1"/>
    </source>
</evidence>
<keyword evidence="3 5" id="KW-0560">Oxidoreductase</keyword>
<accession>A0AAV9C9D4</accession>
<evidence type="ECO:0000256" key="3">
    <source>
        <dbReference type="ARBA" id="ARBA00023002"/>
    </source>
</evidence>
<gene>
    <name evidence="7" type="primary">SRG1</name>
    <name evidence="7" type="ORF">QJS10_CPB20g01374</name>
</gene>
<dbReference type="Pfam" id="PF14226">
    <property type="entry name" value="DIOX_N"/>
    <property type="match status" value="1"/>
</dbReference>
<feature type="domain" description="Fe2OG dioxygenase" evidence="6">
    <location>
        <begin position="188"/>
        <end position="287"/>
    </location>
</feature>
<dbReference type="Proteomes" id="UP001180020">
    <property type="component" value="Unassembled WGS sequence"/>
</dbReference>
<keyword evidence="4 5" id="KW-0408">Iron</keyword>
<evidence type="ECO:0000259" key="6">
    <source>
        <dbReference type="PROSITE" id="PS51471"/>
    </source>
</evidence>
<dbReference type="PROSITE" id="PS51471">
    <property type="entry name" value="FE2OG_OXY"/>
    <property type="match status" value="1"/>
</dbReference>
<dbReference type="InterPro" id="IPR050295">
    <property type="entry name" value="Plant_2OG-oxidoreductases"/>
</dbReference>
<protein>
    <submittedName>
        <fullName evidence="7">Protein SRG1</fullName>
    </submittedName>
</protein>
<dbReference type="EMBL" id="JAUJYO010000020">
    <property type="protein sequence ID" value="KAK1284943.1"/>
    <property type="molecule type" value="Genomic_DNA"/>
</dbReference>
<comment type="similarity">
    <text evidence="1 5">Belongs to the iron/ascorbate-dependent oxidoreductase family.</text>
</comment>
<dbReference type="InterPro" id="IPR005123">
    <property type="entry name" value="Oxoglu/Fe-dep_dioxygenase_dom"/>
</dbReference>
<comment type="caution">
    <text evidence="7">The sequence shown here is derived from an EMBL/GenBank/DDBJ whole genome shotgun (WGS) entry which is preliminary data.</text>
</comment>
<keyword evidence="2 5" id="KW-0479">Metal-binding</keyword>
<keyword evidence="8" id="KW-1185">Reference proteome</keyword>
<dbReference type="PANTHER" id="PTHR47991">
    <property type="entry name" value="OXOGLUTARATE/IRON-DEPENDENT DIOXYGENASE"/>
    <property type="match status" value="1"/>
</dbReference>
<dbReference type="GO" id="GO:0016491">
    <property type="term" value="F:oxidoreductase activity"/>
    <property type="evidence" value="ECO:0007669"/>
    <property type="project" value="UniProtKB-KW"/>
</dbReference>
<dbReference type="InterPro" id="IPR026992">
    <property type="entry name" value="DIOX_N"/>
</dbReference>
<dbReference type="SUPFAM" id="SSF51197">
    <property type="entry name" value="Clavaminate synthase-like"/>
    <property type="match status" value="1"/>
</dbReference>
<dbReference type="InterPro" id="IPR044861">
    <property type="entry name" value="IPNS-like_FE2OG_OXY"/>
</dbReference>
<evidence type="ECO:0000256" key="5">
    <source>
        <dbReference type="RuleBase" id="RU003682"/>
    </source>
</evidence>
<name>A0AAV9C9D4_ACOCL</name>
<evidence type="ECO:0000256" key="4">
    <source>
        <dbReference type="ARBA" id="ARBA00023004"/>
    </source>
</evidence>
<evidence type="ECO:0000256" key="2">
    <source>
        <dbReference type="ARBA" id="ARBA00022723"/>
    </source>
</evidence>
<evidence type="ECO:0000313" key="8">
    <source>
        <dbReference type="Proteomes" id="UP001180020"/>
    </source>
</evidence>
<reference evidence="7" key="1">
    <citation type="journal article" date="2023" name="Nat. Commun.">
        <title>Diploid and tetraploid genomes of Acorus and the evolution of monocots.</title>
        <authorList>
            <person name="Ma L."/>
            <person name="Liu K.W."/>
            <person name="Li Z."/>
            <person name="Hsiao Y.Y."/>
            <person name="Qi Y."/>
            <person name="Fu T."/>
            <person name="Tang G.D."/>
            <person name="Zhang D."/>
            <person name="Sun W.H."/>
            <person name="Liu D.K."/>
            <person name="Li Y."/>
            <person name="Chen G.Z."/>
            <person name="Liu X.D."/>
            <person name="Liao X.Y."/>
            <person name="Jiang Y.T."/>
            <person name="Yu X."/>
            <person name="Hao Y."/>
            <person name="Huang J."/>
            <person name="Zhao X.W."/>
            <person name="Ke S."/>
            <person name="Chen Y.Y."/>
            <person name="Wu W.L."/>
            <person name="Hsu J.L."/>
            <person name="Lin Y.F."/>
            <person name="Huang M.D."/>
            <person name="Li C.Y."/>
            <person name="Huang L."/>
            <person name="Wang Z.W."/>
            <person name="Zhao X."/>
            <person name="Zhong W.Y."/>
            <person name="Peng D.H."/>
            <person name="Ahmad S."/>
            <person name="Lan S."/>
            <person name="Zhang J.S."/>
            <person name="Tsai W.C."/>
            <person name="Van de Peer Y."/>
            <person name="Liu Z.J."/>
        </authorList>
    </citation>
    <scope>NUCLEOTIDE SEQUENCE</scope>
    <source>
        <strain evidence="7">CP</strain>
    </source>
</reference>
<organism evidence="7 8">
    <name type="scientific">Acorus calamus</name>
    <name type="common">Sweet flag</name>
    <dbReference type="NCBI Taxonomy" id="4465"/>
    <lineage>
        <taxon>Eukaryota</taxon>
        <taxon>Viridiplantae</taxon>
        <taxon>Streptophyta</taxon>
        <taxon>Embryophyta</taxon>
        <taxon>Tracheophyta</taxon>
        <taxon>Spermatophyta</taxon>
        <taxon>Magnoliopsida</taxon>
        <taxon>Liliopsida</taxon>
        <taxon>Acoraceae</taxon>
        <taxon>Acorus</taxon>
    </lineage>
</organism>